<feature type="binding site" evidence="8">
    <location>
        <position position="432"/>
    </location>
    <ligand>
        <name>Zn(2+)</name>
        <dbReference type="ChEBI" id="CHEBI:29105"/>
        <label>2</label>
    </ligand>
</feature>
<dbReference type="GO" id="GO:0046872">
    <property type="term" value="F:metal ion binding"/>
    <property type="evidence" value="ECO:0007669"/>
    <property type="project" value="UniProtKB-KW"/>
</dbReference>
<comment type="cofactor">
    <cofactor evidence="8">
        <name>Mg(2+)</name>
        <dbReference type="ChEBI" id="CHEBI:18420"/>
    </cofactor>
    <text evidence="8">Binds 1 Mg(2+) ion.</text>
</comment>
<keyword evidence="5 8" id="KW-0862">Zinc</keyword>
<dbReference type="SUPFAM" id="SSF53649">
    <property type="entry name" value="Alkaline phosphatase-like"/>
    <property type="match status" value="1"/>
</dbReference>
<dbReference type="SUPFAM" id="SSF55383">
    <property type="entry name" value="Copper amine oxidase, domain N"/>
    <property type="match status" value="1"/>
</dbReference>
<comment type="cofactor">
    <cofactor evidence="8">
        <name>Zn(2+)</name>
        <dbReference type="ChEBI" id="CHEBI:29105"/>
    </cofactor>
    <text evidence="8">Binds 2 Zn(2+) ions.</text>
</comment>
<evidence type="ECO:0000256" key="10">
    <source>
        <dbReference type="SAM" id="SignalP"/>
    </source>
</evidence>
<evidence type="ECO:0000313" key="12">
    <source>
        <dbReference type="EMBL" id="AFK65375.1"/>
    </source>
</evidence>
<feature type="binding site" evidence="8">
    <location>
        <position position="289"/>
    </location>
    <ligand>
        <name>Mg(2+)</name>
        <dbReference type="ChEBI" id="CHEBI:18420"/>
    </ligand>
</feature>
<feature type="binding site" evidence="8">
    <location>
        <position position="165"/>
    </location>
    <ligand>
        <name>Mg(2+)</name>
        <dbReference type="ChEBI" id="CHEBI:18420"/>
    </ligand>
</feature>
<dbReference type="InterPro" id="IPR036582">
    <property type="entry name" value="Mao_N_sf"/>
</dbReference>
<feature type="active site" description="Phosphoserine intermediate" evidence="7">
    <location>
        <position position="110"/>
    </location>
</feature>
<feature type="domain" description="Copper amine oxidase-like N-terminal" evidence="11">
    <location>
        <begin position="490"/>
        <end position="575"/>
    </location>
</feature>
<dbReference type="PANTHER" id="PTHR11596">
    <property type="entry name" value="ALKALINE PHOSPHATASE"/>
    <property type="match status" value="1"/>
</dbReference>
<sequence>MEGLYMKKNKIAKGIAVSGLLLSMVPAGISTAADDAAKTTQGQAPASKNLIVLIGDGMGPAQVAAARYYSKTKLNQEHLNLDSYYVGQATTYADRGEDGGKIVSGVVTDSASAGTAFATGHKTYNAGISVSNEDVSLPYASVIEAAEKSGKATGLVTTARITHATPAVYASHVRSRDNENAIASQYLDSGVDVLFGGGKQFFVTKEEKGKRPDKSLLPDFQAKGYQLVENAEGLQSLTAKNSKALGLFGSSHVAYTPDRDASTPSLAAMTDKALEILSADEKGFAIMIEGGRIDHASHANDFPSTVQEVMDFDAAVKVAMDFAKKDGNTSVVITADHETGGLSLSRDNLYELNIDLWDKQKKSSEALIPQLTKATTIEEIKQIVADNTWITDLTDEEAQFILKGDGSSYKQEGAYNNVIAKRLLVGWSGHGHSAVDVGVWAYGPIADQVKGQIDNTQIAKASASVIGVDLAAAAAELQAKYLYPKFKITREGTVLFPAKALGEKLGAAVVWDEASRSVKLTKGSQSMTVSVETNKVQLNGQDAAYAANVDNGTLYLPLEAFNSLAGTSMTWDSLSERLVLK</sequence>
<organism evidence="12">
    <name type="scientific">Paenibacillus mucilaginosus K02</name>
    <dbReference type="NCBI Taxonomy" id="997761"/>
    <lineage>
        <taxon>Bacteria</taxon>
        <taxon>Bacillati</taxon>
        <taxon>Bacillota</taxon>
        <taxon>Bacilli</taxon>
        <taxon>Bacillales</taxon>
        <taxon>Paenibacillaceae</taxon>
        <taxon>Paenibacillus</taxon>
    </lineage>
</organism>
<dbReference type="InterPro" id="IPR017850">
    <property type="entry name" value="Alkaline_phosphatase_core_sf"/>
</dbReference>
<evidence type="ECO:0000256" key="4">
    <source>
        <dbReference type="ARBA" id="ARBA00022801"/>
    </source>
</evidence>
<dbReference type="Gene3D" id="3.40.720.10">
    <property type="entry name" value="Alkaline Phosphatase, subunit A"/>
    <property type="match status" value="1"/>
</dbReference>
<keyword evidence="6 8" id="KW-0460">Magnesium</keyword>
<dbReference type="AlphaFoldDB" id="V9IRA2"/>
<evidence type="ECO:0000256" key="8">
    <source>
        <dbReference type="PIRSR" id="PIRSR601952-2"/>
    </source>
</evidence>
<dbReference type="InterPro" id="IPR018299">
    <property type="entry name" value="Alkaline_phosphatase_AS"/>
</dbReference>
<keyword evidence="2" id="KW-0597">Phosphoprotein</keyword>
<dbReference type="EMBL" id="JN225181">
    <property type="protein sequence ID" value="AFK65375.1"/>
    <property type="molecule type" value="Genomic_DNA"/>
</dbReference>
<dbReference type="PROSITE" id="PS00123">
    <property type="entry name" value="ALKALINE_PHOSPHATASE"/>
    <property type="match status" value="1"/>
</dbReference>
<dbReference type="SMART" id="SM00098">
    <property type="entry name" value="alkPPc"/>
    <property type="match status" value="1"/>
</dbReference>
<feature type="binding site" evidence="8">
    <location>
        <position position="298"/>
    </location>
    <ligand>
        <name>Zn(2+)</name>
        <dbReference type="ChEBI" id="CHEBI:29105"/>
        <label>2</label>
    </ligand>
</feature>
<evidence type="ECO:0000256" key="3">
    <source>
        <dbReference type="ARBA" id="ARBA00022723"/>
    </source>
</evidence>
<dbReference type="PANTHER" id="PTHR11596:SF5">
    <property type="entry name" value="ALKALINE PHOSPHATASE"/>
    <property type="match status" value="1"/>
</dbReference>
<dbReference type="InterPro" id="IPR012854">
    <property type="entry name" value="Cu_amine_oxidase-like_N"/>
</dbReference>
<feature type="binding site" evidence="8">
    <location>
        <position position="294"/>
    </location>
    <ligand>
        <name>Zn(2+)</name>
        <dbReference type="ChEBI" id="CHEBI:29105"/>
        <label>2</label>
    </ligand>
</feature>
<feature type="signal peptide" evidence="10">
    <location>
        <begin position="1"/>
        <end position="32"/>
    </location>
</feature>
<evidence type="ECO:0000256" key="6">
    <source>
        <dbReference type="ARBA" id="ARBA00022842"/>
    </source>
</evidence>
<comment type="similarity">
    <text evidence="1 9">Belongs to the alkaline phosphatase family.</text>
</comment>
<feature type="binding site" evidence="8">
    <location>
        <position position="163"/>
    </location>
    <ligand>
        <name>Mg(2+)</name>
        <dbReference type="ChEBI" id="CHEBI:18420"/>
    </ligand>
</feature>
<dbReference type="InterPro" id="IPR001952">
    <property type="entry name" value="Alkaline_phosphatase"/>
</dbReference>
<name>V9IRA2_9BACL</name>
<evidence type="ECO:0000259" key="11">
    <source>
        <dbReference type="Pfam" id="PF07833"/>
    </source>
</evidence>
<feature type="chain" id="PRO_5004777439" evidence="10">
    <location>
        <begin position="33"/>
        <end position="581"/>
    </location>
</feature>
<dbReference type="Gene3D" id="3.30.457.10">
    <property type="entry name" value="Copper amine oxidase-like, N-terminal domain"/>
    <property type="match status" value="1"/>
</dbReference>
<dbReference type="PRINTS" id="PR00113">
    <property type="entry name" value="ALKPHPHTASE"/>
</dbReference>
<feature type="binding site" evidence="8">
    <location>
        <position position="337"/>
    </location>
    <ligand>
        <name>Zn(2+)</name>
        <dbReference type="ChEBI" id="CHEBI:29105"/>
        <label>2</label>
    </ligand>
</feature>
<evidence type="ECO:0000256" key="2">
    <source>
        <dbReference type="ARBA" id="ARBA00022553"/>
    </source>
</evidence>
<accession>V9IRA2</accession>
<keyword evidence="10" id="KW-0732">Signal</keyword>
<dbReference type="CDD" id="cd16012">
    <property type="entry name" value="ALP"/>
    <property type="match status" value="1"/>
</dbReference>
<evidence type="ECO:0000256" key="1">
    <source>
        <dbReference type="ARBA" id="ARBA00005984"/>
    </source>
</evidence>
<protein>
    <submittedName>
        <fullName evidence="12">Alkaline phosphatase</fullName>
    </submittedName>
</protein>
<feature type="binding site" evidence="8">
    <location>
        <position position="336"/>
    </location>
    <ligand>
        <name>Zn(2+)</name>
        <dbReference type="ChEBI" id="CHEBI:29105"/>
        <label>2</label>
    </ligand>
</feature>
<feature type="binding site" evidence="8">
    <location>
        <position position="56"/>
    </location>
    <ligand>
        <name>Mg(2+)</name>
        <dbReference type="ChEBI" id="CHEBI:18420"/>
    </ligand>
</feature>
<dbReference type="Pfam" id="PF07833">
    <property type="entry name" value="Cu_amine_oxidN1"/>
    <property type="match status" value="1"/>
</dbReference>
<dbReference type="Pfam" id="PF00245">
    <property type="entry name" value="Alk_phosphatase"/>
    <property type="match status" value="1"/>
</dbReference>
<evidence type="ECO:0000256" key="5">
    <source>
        <dbReference type="ARBA" id="ARBA00022833"/>
    </source>
</evidence>
<proteinExistence type="inferred from homology"/>
<feature type="binding site" evidence="8">
    <location>
        <position position="56"/>
    </location>
    <ligand>
        <name>Zn(2+)</name>
        <dbReference type="ChEBI" id="CHEBI:29105"/>
        <label>2</label>
    </ligand>
</feature>
<dbReference type="Gene3D" id="1.10.60.40">
    <property type="match status" value="1"/>
</dbReference>
<keyword evidence="3 8" id="KW-0479">Metal-binding</keyword>
<evidence type="ECO:0000256" key="9">
    <source>
        <dbReference type="RuleBase" id="RU003946"/>
    </source>
</evidence>
<dbReference type="GO" id="GO:0004035">
    <property type="term" value="F:alkaline phosphatase activity"/>
    <property type="evidence" value="ECO:0007669"/>
    <property type="project" value="TreeGrafter"/>
</dbReference>
<evidence type="ECO:0000256" key="7">
    <source>
        <dbReference type="PIRSR" id="PIRSR601952-1"/>
    </source>
</evidence>
<keyword evidence="4" id="KW-0378">Hydrolase</keyword>
<reference evidence="12" key="1">
    <citation type="submission" date="2011-07" db="EMBL/GenBank/DDBJ databases">
        <title>Some potential microbial weathering related gene sequences of Bacillus mucilaginosus.</title>
        <authorList>
            <person name="Lian B."/>
            <person name="Xiao B."/>
        </authorList>
    </citation>
    <scope>NUCLEOTIDE SEQUENCE</scope>
    <source>
        <strain evidence="12">K02</strain>
    </source>
</reference>